<dbReference type="OrthoDB" id="663527at2"/>
<dbReference type="RefSeq" id="WP_014680312.1">
    <property type="nucleotide sequence ID" value="NC_017770.1"/>
</dbReference>
<dbReference type="AlphaFoldDB" id="H8KW64"/>
<evidence type="ECO:0008006" key="3">
    <source>
        <dbReference type="Google" id="ProtNLM"/>
    </source>
</evidence>
<dbReference type="Proteomes" id="UP000007590">
    <property type="component" value="Chromosome"/>
</dbReference>
<protein>
    <recommendedName>
        <fullName evidence="3">Lipoprotein</fullName>
    </recommendedName>
</protein>
<organism evidence="1 2">
    <name type="scientific">Solitalea canadensis (strain ATCC 29591 / DSM 3403 / JCM 21819 / LMG 8368 / NBRC 15130 / NCIMB 12057 / USAM 9D)</name>
    <name type="common">Flexibacter canadensis</name>
    <dbReference type="NCBI Taxonomy" id="929556"/>
    <lineage>
        <taxon>Bacteria</taxon>
        <taxon>Pseudomonadati</taxon>
        <taxon>Bacteroidota</taxon>
        <taxon>Sphingobacteriia</taxon>
        <taxon>Sphingobacteriales</taxon>
        <taxon>Sphingobacteriaceae</taxon>
        <taxon>Solitalea</taxon>
    </lineage>
</organism>
<evidence type="ECO:0000313" key="1">
    <source>
        <dbReference type="EMBL" id="AFD07085.1"/>
    </source>
</evidence>
<gene>
    <name evidence="1" type="ordered locus">Solca_2030</name>
</gene>
<dbReference type="STRING" id="929556.Solca_2030"/>
<accession>H8KW64</accession>
<dbReference type="Pfam" id="PF20050">
    <property type="entry name" value="DUF6452"/>
    <property type="match status" value="1"/>
</dbReference>
<sequence>MKLIGTLLIVVTVFGVIACNTDKICSDTNPSPGVVVEFYRDTLNKKTGELDTFKFSLPDTLVVKGIGTDSLVVDSLRSVQRIVLPLNNNAQTSTFTFVINKLNPASKKREITKDTLKIDYEGRRAFVSQECGFKFDFTIKNATATQNRFKNSVTQQTDITNEASTALYIYFK</sequence>
<dbReference type="PROSITE" id="PS51257">
    <property type="entry name" value="PROKAR_LIPOPROTEIN"/>
    <property type="match status" value="1"/>
</dbReference>
<dbReference type="EMBL" id="CP003349">
    <property type="protein sequence ID" value="AFD07085.1"/>
    <property type="molecule type" value="Genomic_DNA"/>
</dbReference>
<name>H8KW64_SOLCM</name>
<dbReference type="KEGG" id="scn:Solca_2030"/>
<dbReference type="HOGENOM" id="CLU_1554259_0_0_10"/>
<proteinExistence type="predicted"/>
<reference evidence="1" key="1">
    <citation type="submission" date="2012-02" db="EMBL/GenBank/DDBJ databases">
        <title>The complete genome of Solitalea canadensis DSM 3403.</title>
        <authorList>
            <consortium name="US DOE Joint Genome Institute (JGI-PGF)"/>
            <person name="Lucas S."/>
            <person name="Copeland A."/>
            <person name="Lapidus A."/>
            <person name="Glavina del Rio T."/>
            <person name="Dalin E."/>
            <person name="Tice H."/>
            <person name="Bruce D."/>
            <person name="Goodwin L."/>
            <person name="Pitluck S."/>
            <person name="Peters L."/>
            <person name="Ovchinnikova G."/>
            <person name="Lu M."/>
            <person name="Kyrpides N."/>
            <person name="Mavromatis K."/>
            <person name="Ivanova N."/>
            <person name="Brettin T."/>
            <person name="Detter J.C."/>
            <person name="Han C."/>
            <person name="Larimer F."/>
            <person name="Land M."/>
            <person name="Hauser L."/>
            <person name="Markowitz V."/>
            <person name="Cheng J.-F."/>
            <person name="Hugenholtz P."/>
            <person name="Woyke T."/>
            <person name="Wu D."/>
            <person name="Spring S."/>
            <person name="Schroeder M."/>
            <person name="Kopitz M."/>
            <person name="Brambilla E."/>
            <person name="Klenk H.-P."/>
            <person name="Eisen J.A."/>
        </authorList>
    </citation>
    <scope>NUCLEOTIDE SEQUENCE</scope>
    <source>
        <strain evidence="1">DSM 3403</strain>
    </source>
</reference>
<dbReference type="InterPro" id="IPR045607">
    <property type="entry name" value="DUF6452"/>
</dbReference>
<keyword evidence="2" id="KW-1185">Reference proteome</keyword>
<evidence type="ECO:0000313" key="2">
    <source>
        <dbReference type="Proteomes" id="UP000007590"/>
    </source>
</evidence>